<protein>
    <submittedName>
        <fullName evidence="1">Uncharacterized protein</fullName>
    </submittedName>
</protein>
<evidence type="ECO:0000313" key="1">
    <source>
        <dbReference type="EMBL" id="JAE12858.1"/>
    </source>
</evidence>
<name>A0A0A9FWX5_ARUDO</name>
<reference evidence="1" key="2">
    <citation type="journal article" date="2015" name="Data Brief">
        <title>Shoot transcriptome of the giant reed, Arundo donax.</title>
        <authorList>
            <person name="Barrero R.A."/>
            <person name="Guerrero F.D."/>
            <person name="Moolhuijzen P."/>
            <person name="Goolsby J.A."/>
            <person name="Tidwell J."/>
            <person name="Bellgard S.E."/>
            <person name="Bellgard M.I."/>
        </authorList>
    </citation>
    <scope>NUCLEOTIDE SEQUENCE</scope>
    <source>
        <tissue evidence="1">Shoot tissue taken approximately 20 cm above the soil surface</tissue>
    </source>
</reference>
<dbReference type="EMBL" id="GBRH01185038">
    <property type="protein sequence ID" value="JAE12858.1"/>
    <property type="molecule type" value="Transcribed_RNA"/>
</dbReference>
<organism evidence="1">
    <name type="scientific">Arundo donax</name>
    <name type="common">Giant reed</name>
    <name type="synonym">Donax arundinaceus</name>
    <dbReference type="NCBI Taxonomy" id="35708"/>
    <lineage>
        <taxon>Eukaryota</taxon>
        <taxon>Viridiplantae</taxon>
        <taxon>Streptophyta</taxon>
        <taxon>Embryophyta</taxon>
        <taxon>Tracheophyta</taxon>
        <taxon>Spermatophyta</taxon>
        <taxon>Magnoliopsida</taxon>
        <taxon>Liliopsida</taxon>
        <taxon>Poales</taxon>
        <taxon>Poaceae</taxon>
        <taxon>PACMAD clade</taxon>
        <taxon>Arundinoideae</taxon>
        <taxon>Arundineae</taxon>
        <taxon>Arundo</taxon>
    </lineage>
</organism>
<proteinExistence type="predicted"/>
<accession>A0A0A9FWX5</accession>
<sequence length="35" mass="4016">MWRGIVLVRCAKMRSTPVVPDQVFQAAEWVELSLV</sequence>
<dbReference type="AlphaFoldDB" id="A0A0A9FWX5"/>
<reference evidence="1" key="1">
    <citation type="submission" date="2014-09" db="EMBL/GenBank/DDBJ databases">
        <authorList>
            <person name="Magalhaes I.L.F."/>
            <person name="Oliveira U."/>
            <person name="Santos F.R."/>
            <person name="Vidigal T.H.D.A."/>
            <person name="Brescovit A.D."/>
            <person name="Santos A.J."/>
        </authorList>
    </citation>
    <scope>NUCLEOTIDE SEQUENCE</scope>
    <source>
        <tissue evidence="1">Shoot tissue taken approximately 20 cm above the soil surface</tissue>
    </source>
</reference>